<evidence type="ECO:0000313" key="2">
    <source>
        <dbReference type="EMBL" id="MEL1253642.1"/>
    </source>
</evidence>
<name>A0ABU9IPL4_9FLAO</name>
<reference evidence="2 3" key="1">
    <citation type="submission" date="2024-04" db="EMBL/GenBank/DDBJ databases">
        <title>Flavobacterium sp. DGU38 16S ribosomal RNA gene Genome sequencing and assembly.</title>
        <authorList>
            <person name="Park S."/>
        </authorList>
    </citation>
    <scope>NUCLEOTIDE SEQUENCE [LARGE SCALE GENOMIC DNA]</scope>
    <source>
        <strain evidence="2 3">DGU38</strain>
    </source>
</reference>
<dbReference type="GO" id="GO:0008168">
    <property type="term" value="F:methyltransferase activity"/>
    <property type="evidence" value="ECO:0007669"/>
    <property type="project" value="UniProtKB-KW"/>
</dbReference>
<accession>A0ABU9IPL4</accession>
<sequence>MKLNTKYRTEETEIMDDFSLEGAELTEALDQIAKINQLLGGNKLTLHGLKKLLKKTDTAKTLVIADIGCGNGDMLRMLARYGKKNELTFKLIGIDANAFTIRYAKELSKEFENIEYECRDIFNPDFNSLKYDIALCTLTLHHFTSTQIEEILKQIYNNASLGIVINDLHRSKTAYRLFEMICEVFKLNDMSRQDGLVSILRGFKKKELEYFSEKLNFKNYNINWKWAFRYQWIITKI</sequence>
<dbReference type="SUPFAM" id="SSF53335">
    <property type="entry name" value="S-adenosyl-L-methionine-dependent methyltransferases"/>
    <property type="match status" value="1"/>
</dbReference>
<dbReference type="Gene3D" id="3.40.50.150">
    <property type="entry name" value="Vaccinia Virus protein VP39"/>
    <property type="match status" value="1"/>
</dbReference>
<evidence type="ECO:0000313" key="3">
    <source>
        <dbReference type="Proteomes" id="UP001485226"/>
    </source>
</evidence>
<proteinExistence type="predicted"/>
<dbReference type="GO" id="GO:0032259">
    <property type="term" value="P:methylation"/>
    <property type="evidence" value="ECO:0007669"/>
    <property type="project" value="UniProtKB-KW"/>
</dbReference>
<dbReference type="Pfam" id="PF13847">
    <property type="entry name" value="Methyltransf_31"/>
    <property type="match status" value="1"/>
</dbReference>
<dbReference type="PANTHER" id="PTHR43861">
    <property type="entry name" value="TRANS-ACONITATE 2-METHYLTRANSFERASE-RELATED"/>
    <property type="match status" value="1"/>
</dbReference>
<dbReference type="CDD" id="cd02440">
    <property type="entry name" value="AdoMet_MTases"/>
    <property type="match status" value="1"/>
</dbReference>
<evidence type="ECO:0000259" key="1">
    <source>
        <dbReference type="Pfam" id="PF13847"/>
    </source>
</evidence>
<comment type="caution">
    <text evidence="2">The sequence shown here is derived from an EMBL/GenBank/DDBJ whole genome shotgun (WGS) entry which is preliminary data.</text>
</comment>
<dbReference type="InterPro" id="IPR025714">
    <property type="entry name" value="Methyltranfer_dom"/>
</dbReference>
<dbReference type="RefSeq" id="WP_341691237.1">
    <property type="nucleotide sequence ID" value="NZ_JBBYHS010000007.1"/>
</dbReference>
<gene>
    <name evidence="2" type="ORF">AAEO57_07645</name>
</gene>
<dbReference type="Proteomes" id="UP001485226">
    <property type="component" value="Unassembled WGS sequence"/>
</dbReference>
<keyword evidence="3" id="KW-1185">Reference proteome</keyword>
<organism evidence="2 3">
    <name type="scientific">Flavobacterium calami</name>
    <dbReference type="NCBI Taxonomy" id="3139144"/>
    <lineage>
        <taxon>Bacteria</taxon>
        <taxon>Pseudomonadati</taxon>
        <taxon>Bacteroidota</taxon>
        <taxon>Flavobacteriia</taxon>
        <taxon>Flavobacteriales</taxon>
        <taxon>Flavobacteriaceae</taxon>
        <taxon>Flavobacterium</taxon>
    </lineage>
</organism>
<dbReference type="EMBL" id="JBBYHS010000007">
    <property type="protein sequence ID" value="MEL1253642.1"/>
    <property type="molecule type" value="Genomic_DNA"/>
</dbReference>
<feature type="domain" description="Methyltransferase" evidence="1">
    <location>
        <begin position="62"/>
        <end position="189"/>
    </location>
</feature>
<keyword evidence="2" id="KW-0489">Methyltransferase</keyword>
<keyword evidence="2" id="KW-0808">Transferase</keyword>
<dbReference type="InterPro" id="IPR029063">
    <property type="entry name" value="SAM-dependent_MTases_sf"/>
</dbReference>
<protein>
    <submittedName>
        <fullName evidence="2">Methyltransferase domain-containing protein</fullName>
    </submittedName>
</protein>